<proteinExistence type="predicted"/>
<evidence type="ECO:0000313" key="5">
    <source>
        <dbReference type="EMBL" id="SEO80742.1"/>
    </source>
</evidence>
<evidence type="ECO:0000313" key="6">
    <source>
        <dbReference type="Proteomes" id="UP000199126"/>
    </source>
</evidence>
<dbReference type="InterPro" id="IPR007050">
    <property type="entry name" value="HTH_bacterioopsin"/>
</dbReference>
<dbReference type="OrthoDB" id="156233at2157"/>
<evidence type="ECO:0000259" key="4">
    <source>
        <dbReference type="Pfam" id="PF15915"/>
    </source>
</evidence>
<feature type="domain" description="Bacterioopsin transcriptional activator GAF and HTH associated" evidence="4">
    <location>
        <begin position="16"/>
        <end position="153"/>
    </location>
</feature>
<sequence>MYTAEFTTDCSILKDALRAAPTMRVEHVDDRMVRDGPIKLLFWANGGEFDAFERGLDEDPTVADVRTLTVEETRRLYRVNYTARGECESFTTLITDLDGTFVDGVVTADQVWMRIRFPDHEAVRAFADWFRKRDRTFTLDALYEETTSAETAASDLTDSQRQALALSHERGYFEIPRGTTGAELDVSQQALSERLRRGISTSLERAGLPAQD</sequence>
<dbReference type="Proteomes" id="UP000199126">
    <property type="component" value="Unassembled WGS sequence"/>
</dbReference>
<organism evidence="5 6">
    <name type="scientific">Halogranum amylolyticum</name>
    <dbReference type="NCBI Taxonomy" id="660520"/>
    <lineage>
        <taxon>Archaea</taxon>
        <taxon>Methanobacteriati</taxon>
        <taxon>Methanobacteriota</taxon>
        <taxon>Stenosarchaea group</taxon>
        <taxon>Halobacteria</taxon>
        <taxon>Halobacteriales</taxon>
        <taxon>Haloferacaceae</taxon>
    </lineage>
</organism>
<keyword evidence="1" id="KW-0805">Transcription regulation</keyword>
<name>A0A1H8SPW7_9EURY</name>
<evidence type="ECO:0000256" key="2">
    <source>
        <dbReference type="ARBA" id="ARBA00023163"/>
    </source>
</evidence>
<feature type="domain" description="HTH bat-type" evidence="3">
    <location>
        <begin position="156"/>
        <end position="199"/>
    </location>
</feature>
<evidence type="ECO:0000259" key="3">
    <source>
        <dbReference type="Pfam" id="PF04967"/>
    </source>
</evidence>
<accession>A0A1H8SPW7</accession>
<dbReference type="PANTHER" id="PTHR34236:SF1">
    <property type="entry name" value="DIMETHYL SULFOXIDE REDUCTASE TRANSCRIPTIONAL ACTIVATOR"/>
    <property type="match status" value="1"/>
</dbReference>
<keyword evidence="6" id="KW-1185">Reference proteome</keyword>
<protein>
    <submittedName>
        <fullName evidence="5">GAF and HTH_10 associated domain-containing protein</fullName>
    </submittedName>
</protein>
<keyword evidence="2" id="KW-0804">Transcription</keyword>
<dbReference type="InterPro" id="IPR031803">
    <property type="entry name" value="BAT_GAF/HTH-assoc"/>
</dbReference>
<evidence type="ECO:0000256" key="1">
    <source>
        <dbReference type="ARBA" id="ARBA00023015"/>
    </source>
</evidence>
<reference evidence="6" key="1">
    <citation type="submission" date="2016-10" db="EMBL/GenBank/DDBJ databases">
        <authorList>
            <person name="Varghese N."/>
            <person name="Submissions S."/>
        </authorList>
    </citation>
    <scope>NUCLEOTIDE SEQUENCE [LARGE SCALE GENOMIC DNA]</scope>
    <source>
        <strain evidence="6">CGMCC 1.10121</strain>
    </source>
</reference>
<dbReference type="AlphaFoldDB" id="A0A1H8SPW7"/>
<dbReference type="EMBL" id="FODV01000005">
    <property type="protein sequence ID" value="SEO80742.1"/>
    <property type="molecule type" value="Genomic_DNA"/>
</dbReference>
<dbReference type="Pfam" id="PF15915">
    <property type="entry name" value="BAT"/>
    <property type="match status" value="1"/>
</dbReference>
<dbReference type="PANTHER" id="PTHR34236">
    <property type="entry name" value="DIMETHYL SULFOXIDE REDUCTASE TRANSCRIPTIONAL ACTIVATOR"/>
    <property type="match status" value="1"/>
</dbReference>
<dbReference type="Pfam" id="PF04967">
    <property type="entry name" value="HTH_10"/>
    <property type="match status" value="1"/>
</dbReference>
<gene>
    <name evidence="5" type="ORF">SAMN04487948_105255</name>
</gene>
<dbReference type="RefSeq" id="WP_089824404.1">
    <property type="nucleotide sequence ID" value="NZ_FODV01000005.1"/>
</dbReference>